<comment type="similarity">
    <text evidence="4 14">Belongs to the tetraspanin (TM4SF) family.</text>
</comment>
<evidence type="ECO:0000256" key="6">
    <source>
        <dbReference type="ARBA" id="ARBA00022490"/>
    </source>
</evidence>
<keyword evidence="6" id="KW-0963">Cytoplasm</keyword>
<evidence type="ECO:0000256" key="5">
    <source>
        <dbReference type="ARBA" id="ARBA00022475"/>
    </source>
</evidence>
<accession>T2M9Z2</accession>
<evidence type="ECO:0000256" key="7">
    <source>
        <dbReference type="ARBA" id="ARBA00022692"/>
    </source>
</evidence>
<dbReference type="GO" id="GO:0051604">
    <property type="term" value="P:protein maturation"/>
    <property type="evidence" value="ECO:0007669"/>
    <property type="project" value="UniProtKB-ARBA"/>
</dbReference>
<evidence type="ECO:0000313" key="15">
    <source>
        <dbReference type="EMBL" id="CDG69083.1"/>
    </source>
</evidence>
<evidence type="ECO:0000256" key="10">
    <source>
        <dbReference type="ARBA" id="ARBA00023136"/>
    </source>
</evidence>
<dbReference type="GO" id="GO:0005912">
    <property type="term" value="C:adherens junction"/>
    <property type="evidence" value="ECO:0007669"/>
    <property type="project" value="UniProtKB-SubCell"/>
</dbReference>
<evidence type="ECO:0000256" key="2">
    <source>
        <dbReference type="ARBA" id="ARBA00004536"/>
    </source>
</evidence>
<feature type="transmembrane region" description="Helical" evidence="14">
    <location>
        <begin position="59"/>
        <end position="81"/>
    </location>
</feature>
<dbReference type="OMA" id="VQMVLCI"/>
<keyword evidence="7 14" id="KW-0812">Transmembrane</keyword>
<dbReference type="GO" id="GO:0065003">
    <property type="term" value="P:protein-containing complex assembly"/>
    <property type="evidence" value="ECO:0007669"/>
    <property type="project" value="UniProtKB-ARBA"/>
</dbReference>
<keyword evidence="12" id="KW-0325">Glycoprotein</keyword>
<keyword evidence="8" id="KW-0965">Cell junction</keyword>
<dbReference type="AlphaFoldDB" id="T2M9Z2"/>
<evidence type="ECO:0000256" key="8">
    <source>
        <dbReference type="ARBA" id="ARBA00022949"/>
    </source>
</evidence>
<feature type="transmembrane region" description="Helical" evidence="14">
    <location>
        <begin position="93"/>
        <end position="112"/>
    </location>
</feature>
<dbReference type="InterPro" id="IPR008952">
    <property type="entry name" value="Tetraspanin_EC2_sf"/>
</dbReference>
<evidence type="ECO:0000256" key="11">
    <source>
        <dbReference type="ARBA" id="ARBA00023157"/>
    </source>
</evidence>
<dbReference type="PROSITE" id="PS51257">
    <property type="entry name" value="PROKAR_LIPOPROTEIN"/>
    <property type="match status" value="1"/>
</dbReference>
<gene>
    <name evidence="15" type="primary">TSPAN33</name>
</gene>
<dbReference type="GO" id="GO:0019899">
    <property type="term" value="F:enzyme binding"/>
    <property type="evidence" value="ECO:0007669"/>
    <property type="project" value="UniProtKB-ARBA"/>
</dbReference>
<dbReference type="PANTHER" id="PTHR19282">
    <property type="entry name" value="TETRASPANIN"/>
    <property type="match status" value="1"/>
</dbReference>
<dbReference type="FunFam" id="1.10.1450.10:FF:000007">
    <property type="entry name" value="Tetraspanin"/>
    <property type="match status" value="1"/>
</dbReference>
<keyword evidence="11 13" id="KW-1015">Disulfide bond</keyword>
<dbReference type="InterPro" id="IPR018499">
    <property type="entry name" value="Tetraspanin/Peripherin"/>
</dbReference>
<dbReference type="GO" id="GO:0005886">
    <property type="term" value="C:plasma membrane"/>
    <property type="evidence" value="ECO:0007669"/>
    <property type="project" value="UniProtKB-SubCell"/>
</dbReference>
<dbReference type="GO" id="GO:0005737">
    <property type="term" value="C:cytoplasm"/>
    <property type="evidence" value="ECO:0007669"/>
    <property type="project" value="UniProtKB-SubCell"/>
</dbReference>
<feature type="transmembrane region" description="Helical" evidence="14">
    <location>
        <begin position="227"/>
        <end position="252"/>
    </location>
</feature>
<organism evidence="15">
    <name type="scientific">Hydra vulgaris</name>
    <name type="common">Hydra</name>
    <name type="synonym">Hydra attenuata</name>
    <dbReference type="NCBI Taxonomy" id="6087"/>
    <lineage>
        <taxon>Eukaryota</taxon>
        <taxon>Metazoa</taxon>
        <taxon>Cnidaria</taxon>
        <taxon>Hydrozoa</taxon>
        <taxon>Hydroidolina</taxon>
        <taxon>Anthoathecata</taxon>
        <taxon>Aplanulata</taxon>
        <taxon>Hydridae</taxon>
        <taxon>Hydra</taxon>
    </lineage>
</organism>
<dbReference type="GO" id="GO:0046930">
    <property type="term" value="C:pore complex"/>
    <property type="evidence" value="ECO:0007669"/>
    <property type="project" value="UniProtKB-ARBA"/>
</dbReference>
<evidence type="ECO:0000256" key="1">
    <source>
        <dbReference type="ARBA" id="ARBA00004496"/>
    </source>
</evidence>
<feature type="disulfide bond" evidence="13">
    <location>
        <begin position="151"/>
        <end position="167"/>
    </location>
</feature>
<dbReference type="Gene3D" id="1.10.1450.10">
    <property type="entry name" value="Tetraspanin"/>
    <property type="match status" value="1"/>
</dbReference>
<proteinExistence type="evidence at transcript level"/>
<evidence type="ECO:0000256" key="4">
    <source>
        <dbReference type="ARBA" id="ARBA00006840"/>
    </source>
</evidence>
<dbReference type="OrthoDB" id="2014092at2759"/>
<comment type="subcellular location">
    <subcellularLocation>
        <location evidence="2">Cell junction</location>
        <location evidence="2">Adherens junction</location>
    </subcellularLocation>
    <subcellularLocation>
        <location evidence="3">Cell membrane</location>
        <topology evidence="3">Multi-pass membrane protein</topology>
    </subcellularLocation>
    <subcellularLocation>
        <location evidence="1">Cytoplasm</location>
    </subcellularLocation>
    <subcellularLocation>
        <location evidence="14">Membrane</location>
        <topology evidence="14">Multi-pass membrane protein</topology>
    </subcellularLocation>
</comment>
<dbReference type="PIRSF" id="PIRSF002419">
    <property type="entry name" value="Tetraspanin"/>
    <property type="match status" value="1"/>
</dbReference>
<protein>
    <recommendedName>
        <fullName evidence="14">Tetraspanin</fullName>
    </recommendedName>
</protein>
<keyword evidence="10 14" id="KW-0472">Membrane</keyword>
<evidence type="ECO:0000256" key="9">
    <source>
        <dbReference type="ARBA" id="ARBA00022989"/>
    </source>
</evidence>
<evidence type="ECO:0000256" key="3">
    <source>
        <dbReference type="ARBA" id="ARBA00004651"/>
    </source>
</evidence>
<dbReference type="Pfam" id="PF00335">
    <property type="entry name" value="Tetraspanin"/>
    <property type="match status" value="1"/>
</dbReference>
<dbReference type="PANTHER" id="PTHR19282:SF431">
    <property type="entry name" value="TETRASPANIN 26A, ISOFORM B-RELATED"/>
    <property type="match status" value="1"/>
</dbReference>
<dbReference type="GO" id="GO:0072659">
    <property type="term" value="P:protein localization to plasma membrane"/>
    <property type="evidence" value="ECO:0007669"/>
    <property type="project" value="UniProtKB-ARBA"/>
</dbReference>
<keyword evidence="5" id="KW-1003">Cell membrane</keyword>
<evidence type="ECO:0000256" key="12">
    <source>
        <dbReference type="ARBA" id="ARBA00023180"/>
    </source>
</evidence>
<keyword evidence="9 14" id="KW-1133">Transmembrane helix</keyword>
<reference evidence="15" key="1">
    <citation type="journal article" date="2013" name="Genome Biol. Evol.">
        <title>Punctuated emergences of genetic and phenotypic innovations in eumetazoan, bilaterian, euteleostome, and hominidae ancestors.</title>
        <authorList>
            <person name="Wenger Y."/>
            <person name="Galliot B."/>
        </authorList>
    </citation>
    <scope>NUCLEOTIDE SEQUENCE</scope>
    <source>
        <tissue evidence="15">Whole animals</tissue>
    </source>
</reference>
<sequence>MRQRDSEVSLCIKYLLFFFNVFFWLIGCFISGIALWARVAYMQENNSISMFSGWNLDPAFIFLFVGVVMFLLGFCGCVGALRENICLLKFFSISLSIIFFIQLVTGVLGFVFRRKIQALVSSKLQDTIVNYRNNDNLQNLIDYSQMTFKCCGLVSYLDWQNNIYFNCSQLGPESCSVPYSCCKIDRINTYCGKKVLSDVQMTSADREMKIYTQGCIDGISQWFMEHLIVVGGIAVGIALLQVIGIVFATTLISDIRRQLAKWDQPRGWHTPLYPNDM</sequence>
<dbReference type="EMBL" id="HAAD01002851">
    <property type="protein sequence ID" value="CDG69083.1"/>
    <property type="molecule type" value="mRNA"/>
</dbReference>
<evidence type="ECO:0000256" key="14">
    <source>
        <dbReference type="RuleBase" id="RU361218"/>
    </source>
</evidence>
<dbReference type="SUPFAM" id="SSF48652">
    <property type="entry name" value="Tetraspanin"/>
    <property type="match status" value="1"/>
</dbReference>
<dbReference type="InterPro" id="IPR000301">
    <property type="entry name" value="Tetraspanin_animals"/>
</dbReference>
<feature type="transmembrane region" description="Helical" evidence="14">
    <location>
        <begin position="12"/>
        <end position="39"/>
    </location>
</feature>
<evidence type="ECO:0000256" key="13">
    <source>
        <dbReference type="PIRSR" id="PIRSR002419-1"/>
    </source>
</evidence>
<name>T2M9Z2_HYDVU</name>
<dbReference type="PRINTS" id="PR00259">
    <property type="entry name" value="TMFOUR"/>
</dbReference>